<evidence type="ECO:0000313" key="2">
    <source>
        <dbReference type="EMBL" id="CAG6006403.1"/>
    </source>
</evidence>
<comment type="caution">
    <text evidence="2">The sequence shown here is derived from an EMBL/GenBank/DDBJ whole genome shotgun (WGS) entry which is preliminary data.</text>
</comment>
<accession>A0A8S4BIE1</accession>
<dbReference type="Proteomes" id="UP000677803">
    <property type="component" value="Unassembled WGS sequence"/>
</dbReference>
<dbReference type="PANTHER" id="PTHR34648">
    <property type="entry name" value="CLOCK-INTERACTING PACEMAKER"/>
    <property type="match status" value="1"/>
</dbReference>
<dbReference type="OrthoDB" id="6374619at2759"/>
<protein>
    <submittedName>
        <fullName evidence="2">(Atlantic silverside) hypothetical protein</fullName>
    </submittedName>
</protein>
<feature type="region of interest" description="Disordered" evidence="1">
    <location>
        <begin position="1"/>
        <end position="157"/>
    </location>
</feature>
<feature type="region of interest" description="Disordered" evidence="1">
    <location>
        <begin position="212"/>
        <end position="342"/>
    </location>
</feature>
<keyword evidence="3" id="KW-1185">Reference proteome</keyword>
<feature type="compositionally biased region" description="Basic and acidic residues" evidence="1">
    <location>
        <begin position="82"/>
        <end position="92"/>
    </location>
</feature>
<feature type="region of interest" description="Disordered" evidence="1">
    <location>
        <begin position="470"/>
        <end position="498"/>
    </location>
</feature>
<feature type="compositionally biased region" description="Basic and acidic residues" evidence="1">
    <location>
        <begin position="266"/>
        <end position="276"/>
    </location>
</feature>
<sequence length="610" mass="65708">MGLLATSAFCRQSKMEPKRDTHRRNSTPYGSIQAIVGQSKYHQSLGPIMPKEKACLSEHSPCPPSSKNAKDKSNSTTLQALRDSKGADDSYRRGSSCSSEKDSGYSDGSDWQQTDVEDQRRNRHQSKAAGQSAGASPAGQKEEAGPKNFGHPGTMPAKLSHPPIYIIKDMVLKQQPALMEKGGQLLWTSGVRISSQSPHMILFEQPGLLPAAAAAPRHRRPPPKPSNAKEKRASGTYLPILNSYPRIAPHPSKKPPDKSTSSQEYQSKRVCTEHGAGEAPASRGRPEQLLLRQPRGSASQPGPSGCSPAASCLTPPVPTAPAPDLRSPSTSSPAAPRSAGARHRRFLNTVEILRQSGLLDITLRTKELLRQSNATERDISQLRQHTQLLWQAARSPARRPGAAWERLHHAMAESGSYPDLQIRPPAESPWLLGLVSRPEGFPAGGASRPPSADSSEAPPSCLLASMLEHSHLQQGDKPSDKVPFMSPDSSTAPITASGGGSFLRPQVPSFQTWGALLDTSQSSSFTESSTDRGHGVSSVCSGLHPSRASWRAPALVPSHRPGAFTQPFTQTALIIPEWLQREHQVLVPSLYSAHPGTSRMEERAITQPSA</sequence>
<dbReference type="GO" id="GO:0045892">
    <property type="term" value="P:negative regulation of DNA-templated transcription"/>
    <property type="evidence" value="ECO:0007669"/>
    <property type="project" value="InterPro"/>
</dbReference>
<dbReference type="GO" id="GO:0005634">
    <property type="term" value="C:nucleus"/>
    <property type="evidence" value="ECO:0007669"/>
    <property type="project" value="TreeGrafter"/>
</dbReference>
<feature type="compositionally biased region" description="Low complexity" evidence="1">
    <location>
        <begin position="326"/>
        <end position="339"/>
    </location>
</feature>
<dbReference type="EMBL" id="CAJRST010037777">
    <property type="protein sequence ID" value="CAG6006403.1"/>
    <property type="molecule type" value="Genomic_DNA"/>
</dbReference>
<dbReference type="InterPro" id="IPR031602">
    <property type="entry name" value="CIPC"/>
</dbReference>
<evidence type="ECO:0000313" key="3">
    <source>
        <dbReference type="Proteomes" id="UP000677803"/>
    </source>
</evidence>
<gene>
    <name evidence="2" type="ORF">MMEN_LOCUS18633</name>
</gene>
<evidence type="ECO:0000256" key="1">
    <source>
        <dbReference type="SAM" id="MobiDB-lite"/>
    </source>
</evidence>
<proteinExistence type="predicted"/>
<feature type="compositionally biased region" description="Low complexity" evidence="1">
    <location>
        <begin position="127"/>
        <end position="139"/>
    </location>
</feature>
<organism evidence="2 3">
    <name type="scientific">Menidia menidia</name>
    <name type="common">Atlantic silverside</name>
    <dbReference type="NCBI Taxonomy" id="238744"/>
    <lineage>
        <taxon>Eukaryota</taxon>
        <taxon>Metazoa</taxon>
        <taxon>Chordata</taxon>
        <taxon>Craniata</taxon>
        <taxon>Vertebrata</taxon>
        <taxon>Euteleostomi</taxon>
        <taxon>Actinopterygii</taxon>
        <taxon>Neopterygii</taxon>
        <taxon>Teleostei</taxon>
        <taxon>Neoteleostei</taxon>
        <taxon>Acanthomorphata</taxon>
        <taxon>Ovalentaria</taxon>
        <taxon>Atherinomorphae</taxon>
        <taxon>Atheriniformes</taxon>
        <taxon>Atherinopsidae</taxon>
        <taxon>Menidiinae</taxon>
        <taxon>Menidia</taxon>
    </lineage>
</organism>
<name>A0A8S4BIE1_9TELE</name>
<dbReference type="AlphaFoldDB" id="A0A8S4BIE1"/>
<dbReference type="GO" id="GO:0042754">
    <property type="term" value="P:negative regulation of circadian rhythm"/>
    <property type="evidence" value="ECO:0007669"/>
    <property type="project" value="InterPro"/>
</dbReference>
<dbReference type="PANTHER" id="PTHR34648:SF7">
    <property type="entry name" value="SI:CH211-132B12.7"/>
    <property type="match status" value="1"/>
</dbReference>
<reference evidence="2" key="1">
    <citation type="submission" date="2021-05" db="EMBL/GenBank/DDBJ databases">
        <authorList>
            <person name="Tigano A."/>
        </authorList>
    </citation>
    <scope>NUCLEOTIDE SEQUENCE</scope>
</reference>
<dbReference type="Pfam" id="PF15800">
    <property type="entry name" value="CiPC"/>
    <property type="match status" value="2"/>
</dbReference>